<name>A0A1Y6BD35_9BACT</name>
<evidence type="ECO:0008006" key="3">
    <source>
        <dbReference type="Google" id="ProtNLM"/>
    </source>
</evidence>
<dbReference type="SUPFAM" id="SSF56091">
    <property type="entry name" value="DNA ligase/mRNA capping enzyme, catalytic domain"/>
    <property type="match status" value="1"/>
</dbReference>
<dbReference type="AlphaFoldDB" id="A0A1Y6BD35"/>
<organism evidence="1 2">
    <name type="scientific">Pseudobacteriovorax antillogorgiicola</name>
    <dbReference type="NCBI Taxonomy" id="1513793"/>
    <lineage>
        <taxon>Bacteria</taxon>
        <taxon>Pseudomonadati</taxon>
        <taxon>Bdellovibrionota</taxon>
        <taxon>Oligoflexia</taxon>
        <taxon>Oligoflexales</taxon>
        <taxon>Pseudobacteriovoracaceae</taxon>
        <taxon>Pseudobacteriovorax</taxon>
    </lineage>
</organism>
<accession>A0A1Y6BD35</accession>
<gene>
    <name evidence="1" type="ORF">SAMN06296036_10457</name>
</gene>
<dbReference type="OrthoDB" id="9943367at2"/>
<evidence type="ECO:0000313" key="1">
    <source>
        <dbReference type="EMBL" id="SMF05270.1"/>
    </source>
</evidence>
<reference evidence="2" key="1">
    <citation type="submission" date="2017-04" db="EMBL/GenBank/DDBJ databases">
        <authorList>
            <person name="Varghese N."/>
            <person name="Submissions S."/>
        </authorList>
    </citation>
    <scope>NUCLEOTIDE SEQUENCE [LARGE SCALE GENOMIC DNA]</scope>
    <source>
        <strain evidence="2">RKEM611</strain>
    </source>
</reference>
<dbReference type="RefSeq" id="WP_132316949.1">
    <property type="nucleotide sequence ID" value="NZ_FWZT01000004.1"/>
</dbReference>
<evidence type="ECO:0000313" key="2">
    <source>
        <dbReference type="Proteomes" id="UP000192907"/>
    </source>
</evidence>
<dbReference type="Proteomes" id="UP000192907">
    <property type="component" value="Unassembled WGS sequence"/>
</dbReference>
<dbReference type="Gene3D" id="3.30.470.30">
    <property type="entry name" value="DNA ligase/mRNA capping enzyme"/>
    <property type="match status" value="1"/>
</dbReference>
<sequence>MDLPSRYIRSPHPKTTMRPDQGAFQRVLDRGWIAQYKIHGHRAQCHLSANTSDPVLVYNRQGKLHKKELPDVLCQELRRLFAPQDGWTVIEGEWLKGQDKIFLFDILRKDGQLLNHLSYGDRYEFLPRVYQSDNVETLGIWRSAAQCFSLIEEAPPYVEGFVLKAWSTKGFHDTSVIRCRWPGRSIH</sequence>
<proteinExistence type="predicted"/>
<protein>
    <recommendedName>
        <fullName evidence="3">RNA ligase</fullName>
    </recommendedName>
</protein>
<dbReference type="EMBL" id="FWZT01000004">
    <property type="protein sequence ID" value="SMF05270.1"/>
    <property type="molecule type" value="Genomic_DNA"/>
</dbReference>
<keyword evidence="2" id="KW-1185">Reference proteome</keyword>